<keyword evidence="3 4" id="KW-0443">Lipid metabolism</keyword>
<feature type="short sequence motif" description="DGA/G" evidence="4">
    <location>
        <begin position="168"/>
        <end position="170"/>
    </location>
</feature>
<dbReference type="GO" id="GO:0016787">
    <property type="term" value="F:hydrolase activity"/>
    <property type="evidence" value="ECO:0007669"/>
    <property type="project" value="UniProtKB-UniRule"/>
</dbReference>
<dbReference type="Proteomes" id="UP000269693">
    <property type="component" value="Chromosome"/>
</dbReference>
<name>A0AAE9MMQ3_9FLAO</name>
<dbReference type="EMBL" id="CP050861">
    <property type="protein sequence ID" value="UTD14420.1"/>
    <property type="molecule type" value="Genomic_DNA"/>
</dbReference>
<evidence type="ECO:0000259" key="5">
    <source>
        <dbReference type="PROSITE" id="PS51635"/>
    </source>
</evidence>
<sequence>MIKEKYKCSFEKIKNLDTKVPINLVLSGGAEKGVAHIALLEKLEELNIKINSISACSAGSLVGAMYASGMKPKEILNFFKNTEIFQFSWITIAKPGIFNSSNYARLIDDKIKPTFEDLEIPLIVSTTNLNKGTTEYFNEGSLLKPVLASCALPGLFNPVKIGDALYSDGGIIDNFPTTPFKQSEYPIVGSYVVYPSEKTSEELNTTLKVLAHTSKLLMLSSEEYKFFETYATICFPLGEFSGFSTKEVDSIYETAKKYIDKKLEERIN</sequence>
<dbReference type="EMBL" id="CP032544">
    <property type="protein sequence ID" value="AZJ31743.1"/>
    <property type="molecule type" value="Genomic_DNA"/>
</dbReference>
<dbReference type="InterPro" id="IPR016035">
    <property type="entry name" value="Acyl_Trfase/lysoPLipase"/>
</dbReference>
<dbReference type="SUPFAM" id="SSF52151">
    <property type="entry name" value="FabD/lysophospholipase-like"/>
    <property type="match status" value="1"/>
</dbReference>
<dbReference type="InterPro" id="IPR002641">
    <property type="entry name" value="PNPLA_dom"/>
</dbReference>
<dbReference type="AlphaFoldDB" id="A0AAE9MMQ3"/>
<dbReference type="Gene3D" id="3.40.1090.10">
    <property type="entry name" value="Cytosolic phospholipase A2 catalytic domain"/>
    <property type="match status" value="1"/>
</dbReference>
<dbReference type="Proteomes" id="UP001056837">
    <property type="component" value="Chromosome"/>
</dbReference>
<gene>
    <name evidence="6" type="ORF">D6200_03845</name>
    <name evidence="7" type="ORF">HER15_02565</name>
</gene>
<comment type="caution">
    <text evidence="4">Lacks conserved residue(s) required for the propagation of feature annotation.</text>
</comment>
<dbReference type="InterPro" id="IPR050301">
    <property type="entry name" value="NTE"/>
</dbReference>
<accession>A0AAE9MMQ3</accession>
<dbReference type="PROSITE" id="PS51635">
    <property type="entry name" value="PNPLA"/>
    <property type="match status" value="1"/>
</dbReference>
<evidence type="ECO:0000256" key="2">
    <source>
        <dbReference type="ARBA" id="ARBA00022963"/>
    </source>
</evidence>
<keyword evidence="8" id="KW-1185">Reference proteome</keyword>
<organism evidence="7 9">
    <name type="scientific">Tenacibaculum mesophilum</name>
    <dbReference type="NCBI Taxonomy" id="104268"/>
    <lineage>
        <taxon>Bacteria</taxon>
        <taxon>Pseudomonadati</taxon>
        <taxon>Bacteroidota</taxon>
        <taxon>Flavobacteriia</taxon>
        <taxon>Flavobacteriales</taxon>
        <taxon>Flavobacteriaceae</taxon>
        <taxon>Tenacibaculum</taxon>
    </lineage>
</organism>
<protein>
    <submittedName>
        <fullName evidence="6 7">Phospholipase</fullName>
    </submittedName>
</protein>
<evidence type="ECO:0000313" key="7">
    <source>
        <dbReference type="EMBL" id="UTD14420.1"/>
    </source>
</evidence>
<feature type="domain" description="PNPLA" evidence="5">
    <location>
        <begin position="24"/>
        <end position="181"/>
    </location>
</feature>
<dbReference type="CDD" id="cd07205">
    <property type="entry name" value="Pat_PNPLA6_PNPLA7_NTE1_like"/>
    <property type="match status" value="1"/>
</dbReference>
<reference evidence="7" key="2">
    <citation type="submission" date="2020-04" db="EMBL/GenBank/DDBJ databases">
        <title>Tenacibaculum mesophilum bac2.</title>
        <authorList>
            <person name="Li M."/>
        </authorList>
    </citation>
    <scope>NUCLEOTIDE SEQUENCE</scope>
    <source>
        <strain evidence="7">Bac2</strain>
    </source>
</reference>
<dbReference type="PANTHER" id="PTHR14226">
    <property type="entry name" value="NEUROPATHY TARGET ESTERASE/SWISS CHEESE D.MELANOGASTER"/>
    <property type="match status" value="1"/>
</dbReference>
<evidence type="ECO:0000313" key="6">
    <source>
        <dbReference type="EMBL" id="AZJ31743.1"/>
    </source>
</evidence>
<proteinExistence type="predicted"/>
<evidence type="ECO:0000313" key="9">
    <source>
        <dbReference type="Proteomes" id="UP001056837"/>
    </source>
</evidence>
<evidence type="ECO:0000256" key="4">
    <source>
        <dbReference type="PROSITE-ProRule" id="PRU01161"/>
    </source>
</evidence>
<feature type="active site" description="Nucleophile" evidence="4">
    <location>
        <position position="57"/>
    </location>
</feature>
<dbReference type="PANTHER" id="PTHR14226:SF78">
    <property type="entry name" value="SLR0060 PROTEIN"/>
    <property type="match status" value="1"/>
</dbReference>
<feature type="active site" description="Proton acceptor" evidence="4">
    <location>
        <position position="168"/>
    </location>
</feature>
<dbReference type="RefSeq" id="WP_053056662.1">
    <property type="nucleotide sequence ID" value="NZ_CANLMG010000001.1"/>
</dbReference>
<evidence type="ECO:0000313" key="8">
    <source>
        <dbReference type="Proteomes" id="UP000269693"/>
    </source>
</evidence>
<keyword evidence="2 4" id="KW-0442">Lipid degradation</keyword>
<evidence type="ECO:0000256" key="1">
    <source>
        <dbReference type="ARBA" id="ARBA00022801"/>
    </source>
</evidence>
<evidence type="ECO:0000256" key="3">
    <source>
        <dbReference type="ARBA" id="ARBA00023098"/>
    </source>
</evidence>
<reference evidence="6 8" key="1">
    <citation type="submission" date="2018-09" db="EMBL/GenBank/DDBJ databases">
        <title>Insights into the microbiota of Asian seabass (Lates calcarifer) with tenacibaculosis symptoms and description of sp. nov. Tenacibaculum singaporense.</title>
        <authorList>
            <person name="Miyake S."/>
            <person name="Soh M."/>
            <person name="Azman M.N."/>
            <person name="Ngoh S.Y."/>
            <person name="Orban L."/>
            <person name="Seedorf H."/>
        </authorList>
    </citation>
    <scope>NUCLEOTIDE SEQUENCE [LARGE SCALE GENOMIC DNA]</scope>
    <source>
        <strain evidence="6 8">DSM 13764</strain>
    </source>
</reference>
<dbReference type="Pfam" id="PF01734">
    <property type="entry name" value="Patatin"/>
    <property type="match status" value="1"/>
</dbReference>
<keyword evidence="1 4" id="KW-0378">Hydrolase</keyword>
<dbReference type="GO" id="GO:0016042">
    <property type="term" value="P:lipid catabolic process"/>
    <property type="evidence" value="ECO:0007669"/>
    <property type="project" value="UniProtKB-UniRule"/>
</dbReference>